<dbReference type="Proteomes" id="UP000574390">
    <property type="component" value="Unassembled WGS sequence"/>
</dbReference>
<gene>
    <name evidence="1" type="ORF">FOZ62_020493</name>
</gene>
<proteinExistence type="predicted"/>
<name>A0A7J6QTI3_PEROL</name>
<sequence length="183" mass="20125">MLSVVLTEPPDDSLLDSVLSEHQHQNNRGREIWAAILKGLTSHLQQIPFESGLLPFLQQGPAEDRAEVKIREKAKKATMMTRLPPADSLARSFATAWQNLYTLTTAESMRMEIEAGQQAQPSRWGPTVSVVECSQSMSVPPGVELPSSFCRGKGKASACNSAVEGPRVHPSTWMHCWTDFPPA</sequence>
<evidence type="ECO:0000313" key="1">
    <source>
        <dbReference type="EMBL" id="KAF4711939.1"/>
    </source>
</evidence>
<reference evidence="1 2" key="1">
    <citation type="submission" date="2020-04" db="EMBL/GenBank/DDBJ databases">
        <title>Perkinsus olseni comparative genomics.</title>
        <authorList>
            <person name="Bogema D.R."/>
        </authorList>
    </citation>
    <scope>NUCLEOTIDE SEQUENCE [LARGE SCALE GENOMIC DNA]</scope>
    <source>
        <strain evidence="1">ATCC PRA-205</strain>
    </source>
</reference>
<dbReference type="AlphaFoldDB" id="A0A7J6QTI3"/>
<evidence type="ECO:0000313" key="2">
    <source>
        <dbReference type="Proteomes" id="UP000574390"/>
    </source>
</evidence>
<organism evidence="1 2">
    <name type="scientific">Perkinsus olseni</name>
    <name type="common">Perkinsus atlanticus</name>
    <dbReference type="NCBI Taxonomy" id="32597"/>
    <lineage>
        <taxon>Eukaryota</taxon>
        <taxon>Sar</taxon>
        <taxon>Alveolata</taxon>
        <taxon>Perkinsozoa</taxon>
        <taxon>Perkinsea</taxon>
        <taxon>Perkinsida</taxon>
        <taxon>Perkinsidae</taxon>
        <taxon>Perkinsus</taxon>
    </lineage>
</organism>
<comment type="caution">
    <text evidence="1">The sequence shown here is derived from an EMBL/GenBank/DDBJ whole genome shotgun (WGS) entry which is preliminary data.</text>
</comment>
<accession>A0A7J6QTI3</accession>
<protein>
    <submittedName>
        <fullName evidence="1">Uncharacterized protein</fullName>
    </submittedName>
</protein>
<dbReference type="EMBL" id="JABANM010027055">
    <property type="protein sequence ID" value="KAF4711939.1"/>
    <property type="molecule type" value="Genomic_DNA"/>
</dbReference>